<dbReference type="Proteomes" id="UP000288216">
    <property type="component" value="Unassembled WGS sequence"/>
</dbReference>
<evidence type="ECO:0000313" key="2">
    <source>
        <dbReference type="EMBL" id="GCB73088.1"/>
    </source>
</evidence>
<sequence length="190" mass="21748">MLLTSIVYFHPVVVSPTVLPSMDQDTSDSRFTVSKDGISVIWDSKRRRTVEHKLEHQESWTIWGSDGISDGKHYWQVLVTPGSVWSVGVSKRRVAMNRWHRPTPENGYWTLMLWNMKGDKQNVRSFGDSVLLTQQSKLGVYLDYEGGRVSFYNPDKGNHLYTFNTKFIGNLYPAYKLWISIGGNGSIAIE</sequence>
<dbReference type="PRINTS" id="PR01407">
    <property type="entry name" value="BUTYPHLNCDUF"/>
</dbReference>
<dbReference type="PANTHER" id="PTHR24103">
    <property type="entry name" value="E3 UBIQUITIN-PROTEIN LIGASE TRIM"/>
    <property type="match status" value="1"/>
</dbReference>
<protein>
    <recommendedName>
        <fullName evidence="1">B30.2/SPRY domain-containing protein</fullName>
    </recommendedName>
</protein>
<dbReference type="AlphaFoldDB" id="A0A401PJ20"/>
<dbReference type="InterPro" id="IPR043136">
    <property type="entry name" value="B30.2/SPRY_sf"/>
</dbReference>
<gene>
    <name evidence="2" type="ORF">scyTo_0006617</name>
</gene>
<accession>A0A401PJ20</accession>
<dbReference type="Gene3D" id="2.60.120.920">
    <property type="match status" value="1"/>
</dbReference>
<organism evidence="2 3">
    <name type="scientific">Scyliorhinus torazame</name>
    <name type="common">Cloudy catshark</name>
    <name type="synonym">Catulus torazame</name>
    <dbReference type="NCBI Taxonomy" id="75743"/>
    <lineage>
        <taxon>Eukaryota</taxon>
        <taxon>Metazoa</taxon>
        <taxon>Chordata</taxon>
        <taxon>Craniata</taxon>
        <taxon>Vertebrata</taxon>
        <taxon>Chondrichthyes</taxon>
        <taxon>Elasmobranchii</taxon>
        <taxon>Galeomorphii</taxon>
        <taxon>Galeoidea</taxon>
        <taxon>Carcharhiniformes</taxon>
        <taxon>Scyliorhinidae</taxon>
        <taxon>Scyliorhinus</taxon>
    </lineage>
</organism>
<evidence type="ECO:0000313" key="3">
    <source>
        <dbReference type="Proteomes" id="UP000288216"/>
    </source>
</evidence>
<dbReference type="SMART" id="SM00449">
    <property type="entry name" value="SPRY"/>
    <property type="match status" value="1"/>
</dbReference>
<dbReference type="STRING" id="75743.A0A401PJ20"/>
<comment type="caution">
    <text evidence="2">The sequence shown here is derived from an EMBL/GenBank/DDBJ whole genome shotgun (WGS) entry which is preliminary data.</text>
</comment>
<proteinExistence type="predicted"/>
<dbReference type="OrthoDB" id="9941761at2759"/>
<evidence type="ECO:0000259" key="1">
    <source>
        <dbReference type="PROSITE" id="PS50188"/>
    </source>
</evidence>
<dbReference type="InterPro" id="IPR013320">
    <property type="entry name" value="ConA-like_dom_sf"/>
</dbReference>
<keyword evidence="3" id="KW-1185">Reference proteome</keyword>
<dbReference type="SUPFAM" id="SSF49899">
    <property type="entry name" value="Concanavalin A-like lectins/glucanases"/>
    <property type="match status" value="1"/>
</dbReference>
<dbReference type="PROSITE" id="PS50188">
    <property type="entry name" value="B302_SPRY"/>
    <property type="match status" value="1"/>
</dbReference>
<reference evidence="2 3" key="1">
    <citation type="journal article" date="2018" name="Nat. Ecol. Evol.">
        <title>Shark genomes provide insights into elasmobranch evolution and the origin of vertebrates.</title>
        <authorList>
            <person name="Hara Y"/>
            <person name="Yamaguchi K"/>
            <person name="Onimaru K"/>
            <person name="Kadota M"/>
            <person name="Koyanagi M"/>
            <person name="Keeley SD"/>
            <person name="Tatsumi K"/>
            <person name="Tanaka K"/>
            <person name="Motone F"/>
            <person name="Kageyama Y"/>
            <person name="Nozu R"/>
            <person name="Adachi N"/>
            <person name="Nishimura O"/>
            <person name="Nakagawa R"/>
            <person name="Tanegashima C"/>
            <person name="Kiyatake I"/>
            <person name="Matsumoto R"/>
            <person name="Murakumo K"/>
            <person name="Nishida K"/>
            <person name="Terakita A"/>
            <person name="Kuratani S"/>
            <person name="Sato K"/>
            <person name="Hyodo S Kuraku.S."/>
        </authorList>
    </citation>
    <scope>NUCLEOTIDE SEQUENCE [LARGE SCALE GENOMIC DNA]</scope>
</reference>
<dbReference type="InterPro" id="IPR050143">
    <property type="entry name" value="TRIM/RBCC"/>
</dbReference>
<dbReference type="InterPro" id="IPR003877">
    <property type="entry name" value="SPRY_dom"/>
</dbReference>
<dbReference type="InterPro" id="IPR001870">
    <property type="entry name" value="B30.2/SPRY"/>
</dbReference>
<name>A0A401PJ20_SCYTO</name>
<dbReference type="InterPro" id="IPR003879">
    <property type="entry name" value="Butyrophylin_SPRY"/>
</dbReference>
<dbReference type="Pfam" id="PF00622">
    <property type="entry name" value="SPRY"/>
    <property type="match status" value="1"/>
</dbReference>
<dbReference type="EMBL" id="BFAA01002264">
    <property type="protein sequence ID" value="GCB73088.1"/>
    <property type="molecule type" value="Genomic_DNA"/>
</dbReference>
<dbReference type="OMA" id="KLWISIG"/>
<feature type="domain" description="B30.2/SPRY" evidence="1">
    <location>
        <begin position="1"/>
        <end position="190"/>
    </location>
</feature>